<dbReference type="RefSeq" id="WP_170197832.1">
    <property type="nucleotide sequence ID" value="NZ_JABBNB010000105.1"/>
</dbReference>
<feature type="non-terminal residue" evidence="3">
    <location>
        <position position="1"/>
    </location>
</feature>
<evidence type="ECO:0000256" key="1">
    <source>
        <dbReference type="SAM" id="MobiDB-lite"/>
    </source>
</evidence>
<dbReference type="InterPro" id="IPR003615">
    <property type="entry name" value="HNH_nuc"/>
</dbReference>
<name>A0A848L988_9ACTN</name>
<dbReference type="Proteomes" id="UP000550729">
    <property type="component" value="Unassembled WGS sequence"/>
</dbReference>
<keyword evidence="3" id="KW-0378">Hydrolase</keyword>
<sequence length="115" mass="12614">TKPKCTASMFGSQAHHVHRWEYGGRTTIGNLGAACGHDNRREGPGSAQWKTIVIRTGPDKGRVGWIDPTDPTRTPQVNNTLFPEVILRRIWARHHTAAPAPPPPDGATPTPPQRE</sequence>
<dbReference type="EMBL" id="JABBNB010000105">
    <property type="protein sequence ID" value="NMO05333.1"/>
    <property type="molecule type" value="Genomic_DNA"/>
</dbReference>
<keyword evidence="3" id="KW-0540">Nuclease</keyword>
<dbReference type="GO" id="GO:0004519">
    <property type="term" value="F:endonuclease activity"/>
    <property type="evidence" value="ECO:0007669"/>
    <property type="project" value="UniProtKB-KW"/>
</dbReference>
<keyword evidence="4" id="KW-1185">Reference proteome</keyword>
<dbReference type="AlphaFoldDB" id="A0A848L988"/>
<evidence type="ECO:0000259" key="2">
    <source>
        <dbReference type="Pfam" id="PF01844"/>
    </source>
</evidence>
<evidence type="ECO:0000313" key="4">
    <source>
        <dbReference type="Proteomes" id="UP000550729"/>
    </source>
</evidence>
<reference evidence="3 4" key="1">
    <citation type="submission" date="2020-04" db="EMBL/GenBank/DDBJ databases">
        <title>Gordonia sp. nov. TBRC 11910.</title>
        <authorList>
            <person name="Suriyachadkun C."/>
        </authorList>
    </citation>
    <scope>NUCLEOTIDE SEQUENCE [LARGE SCALE GENOMIC DNA]</scope>
    <source>
        <strain evidence="3 4">TBRC 11910</strain>
    </source>
</reference>
<dbReference type="GO" id="GO:0003676">
    <property type="term" value="F:nucleic acid binding"/>
    <property type="evidence" value="ECO:0007669"/>
    <property type="project" value="InterPro"/>
</dbReference>
<accession>A0A848L988</accession>
<comment type="caution">
    <text evidence="3">The sequence shown here is derived from an EMBL/GenBank/DDBJ whole genome shotgun (WGS) entry which is preliminary data.</text>
</comment>
<feature type="region of interest" description="Disordered" evidence="1">
    <location>
        <begin position="59"/>
        <end position="79"/>
    </location>
</feature>
<feature type="compositionally biased region" description="Pro residues" evidence="1">
    <location>
        <begin position="99"/>
        <end position="115"/>
    </location>
</feature>
<feature type="region of interest" description="Disordered" evidence="1">
    <location>
        <begin position="93"/>
        <end position="115"/>
    </location>
</feature>
<proteinExistence type="predicted"/>
<dbReference type="GO" id="GO:0008270">
    <property type="term" value="F:zinc ion binding"/>
    <property type="evidence" value="ECO:0007669"/>
    <property type="project" value="InterPro"/>
</dbReference>
<dbReference type="Pfam" id="PF01844">
    <property type="entry name" value="HNH"/>
    <property type="match status" value="1"/>
</dbReference>
<evidence type="ECO:0000313" key="3">
    <source>
        <dbReference type="EMBL" id="NMO05333.1"/>
    </source>
</evidence>
<protein>
    <submittedName>
        <fullName evidence="3">HNH endonuclease</fullName>
    </submittedName>
</protein>
<dbReference type="InterPro" id="IPR002711">
    <property type="entry name" value="HNH"/>
</dbReference>
<gene>
    <name evidence="3" type="ORF">HH308_29370</name>
</gene>
<feature type="domain" description="HNH" evidence="2">
    <location>
        <begin position="5"/>
        <end position="43"/>
    </location>
</feature>
<dbReference type="CDD" id="cd00085">
    <property type="entry name" value="HNHc"/>
    <property type="match status" value="1"/>
</dbReference>
<organism evidence="3 4">
    <name type="scientific">Gordonia asplenii</name>
    <dbReference type="NCBI Taxonomy" id="2725283"/>
    <lineage>
        <taxon>Bacteria</taxon>
        <taxon>Bacillati</taxon>
        <taxon>Actinomycetota</taxon>
        <taxon>Actinomycetes</taxon>
        <taxon>Mycobacteriales</taxon>
        <taxon>Gordoniaceae</taxon>
        <taxon>Gordonia</taxon>
    </lineage>
</organism>
<keyword evidence="3" id="KW-0255">Endonuclease</keyword>